<sequence length="91" mass="9720">MNSISTKNKEKTKALVLALALGVSLALPVQAAQASEVVKLARLVITGKRLSAPPVTKPLPSSINKAEVLSQRGDDEDARMGDARRSQFRPI</sequence>
<dbReference type="EMBL" id="JACHLP010000001">
    <property type="protein sequence ID" value="MBB4842170.1"/>
    <property type="molecule type" value="Genomic_DNA"/>
</dbReference>
<gene>
    <name evidence="3" type="ORF">HNP55_000665</name>
</gene>
<organism evidence="3 4">
    <name type="scientific">Roseateles oligotrophus</name>
    <dbReference type="NCBI Taxonomy" id="1769250"/>
    <lineage>
        <taxon>Bacteria</taxon>
        <taxon>Pseudomonadati</taxon>
        <taxon>Pseudomonadota</taxon>
        <taxon>Betaproteobacteria</taxon>
        <taxon>Burkholderiales</taxon>
        <taxon>Sphaerotilaceae</taxon>
        <taxon>Roseateles</taxon>
    </lineage>
</organism>
<feature type="chain" id="PRO_5032759027" evidence="2">
    <location>
        <begin position="32"/>
        <end position="91"/>
    </location>
</feature>
<accession>A0A840L1P3</accession>
<evidence type="ECO:0000256" key="2">
    <source>
        <dbReference type="SAM" id="SignalP"/>
    </source>
</evidence>
<feature type="signal peptide" evidence="2">
    <location>
        <begin position="1"/>
        <end position="31"/>
    </location>
</feature>
<name>A0A840L1P3_9BURK</name>
<dbReference type="RefSeq" id="WP_184296135.1">
    <property type="nucleotide sequence ID" value="NZ_JACHLP010000001.1"/>
</dbReference>
<evidence type="ECO:0000256" key="1">
    <source>
        <dbReference type="SAM" id="MobiDB-lite"/>
    </source>
</evidence>
<proteinExistence type="predicted"/>
<keyword evidence="2" id="KW-0732">Signal</keyword>
<reference evidence="3 4" key="1">
    <citation type="submission" date="2020-08" db="EMBL/GenBank/DDBJ databases">
        <title>Functional genomics of gut bacteria from endangered species of beetles.</title>
        <authorList>
            <person name="Carlos-Shanley C."/>
        </authorList>
    </citation>
    <scope>NUCLEOTIDE SEQUENCE [LARGE SCALE GENOMIC DNA]</scope>
    <source>
        <strain evidence="3 4">S00239</strain>
    </source>
</reference>
<feature type="region of interest" description="Disordered" evidence="1">
    <location>
        <begin position="54"/>
        <end position="91"/>
    </location>
</feature>
<protein>
    <submittedName>
        <fullName evidence="3">Uncharacterized protein</fullName>
    </submittedName>
</protein>
<dbReference type="Proteomes" id="UP000562027">
    <property type="component" value="Unassembled WGS sequence"/>
</dbReference>
<evidence type="ECO:0000313" key="4">
    <source>
        <dbReference type="Proteomes" id="UP000562027"/>
    </source>
</evidence>
<evidence type="ECO:0000313" key="3">
    <source>
        <dbReference type="EMBL" id="MBB4842170.1"/>
    </source>
</evidence>
<dbReference type="AlphaFoldDB" id="A0A840L1P3"/>
<comment type="caution">
    <text evidence="3">The sequence shown here is derived from an EMBL/GenBank/DDBJ whole genome shotgun (WGS) entry which is preliminary data.</text>
</comment>
<keyword evidence="4" id="KW-1185">Reference proteome</keyword>